<dbReference type="Gramene" id="ERM97364">
    <property type="protein sequence ID" value="ERM97364"/>
    <property type="gene ID" value="AMTR_s00073p00196070"/>
</dbReference>
<name>W1NRL9_AMBTC</name>
<dbReference type="Proteomes" id="UP000017836">
    <property type="component" value="Unassembled WGS sequence"/>
</dbReference>
<keyword evidence="2" id="KW-1185">Reference proteome</keyword>
<dbReference type="HOGENOM" id="CLU_101536_0_0_1"/>
<evidence type="ECO:0000313" key="1">
    <source>
        <dbReference type="EMBL" id="ERM97364.1"/>
    </source>
</evidence>
<accession>W1NRL9</accession>
<dbReference type="EMBL" id="KI396509">
    <property type="protein sequence ID" value="ERM97364.1"/>
    <property type="molecule type" value="Genomic_DNA"/>
</dbReference>
<gene>
    <name evidence="1" type="ORF">AMTR_s00073p00196070</name>
</gene>
<dbReference type="AlphaFoldDB" id="W1NRL9"/>
<proteinExistence type="predicted"/>
<protein>
    <submittedName>
        <fullName evidence="1">Uncharacterized protein</fullName>
    </submittedName>
</protein>
<evidence type="ECO:0000313" key="2">
    <source>
        <dbReference type="Proteomes" id="UP000017836"/>
    </source>
</evidence>
<reference evidence="2" key="1">
    <citation type="journal article" date="2013" name="Science">
        <title>The Amborella genome and the evolution of flowering plants.</title>
        <authorList>
            <consortium name="Amborella Genome Project"/>
        </authorList>
    </citation>
    <scope>NUCLEOTIDE SEQUENCE [LARGE SCALE GENOMIC DNA]</scope>
</reference>
<organism evidence="1 2">
    <name type="scientific">Amborella trichopoda</name>
    <dbReference type="NCBI Taxonomy" id="13333"/>
    <lineage>
        <taxon>Eukaryota</taxon>
        <taxon>Viridiplantae</taxon>
        <taxon>Streptophyta</taxon>
        <taxon>Embryophyta</taxon>
        <taxon>Tracheophyta</taxon>
        <taxon>Spermatophyta</taxon>
        <taxon>Magnoliopsida</taxon>
        <taxon>Amborellales</taxon>
        <taxon>Amborellaceae</taxon>
        <taxon>Amborella</taxon>
    </lineage>
</organism>
<sequence length="217" mass="24646">MVSTADEGAYLREMAHWIEEWRSKATQVIGEEEDDSISLPKYEDKYKAILRDIAPLTDHGEGVMRELRTTYLDEGRSSTDEVASLRVECDSAIEEQVLIVEDFEHLCLNFNRVVVGRDFMRDELKRVWVELERVQSLPSSSFVALINSARDERHELKEDVKGLMDRCGKLSGLLLAAGGNPSLADVNPYVRVPLPSFVWSQSQSRASTQMMRGPRQV</sequence>